<dbReference type="GO" id="GO:0007165">
    <property type="term" value="P:signal transduction"/>
    <property type="evidence" value="ECO:0007669"/>
    <property type="project" value="TreeGrafter"/>
</dbReference>
<dbReference type="GO" id="GO:0004175">
    <property type="term" value="F:endopeptidase activity"/>
    <property type="evidence" value="ECO:0007669"/>
    <property type="project" value="TreeGrafter"/>
</dbReference>
<dbReference type="InterPro" id="IPR005151">
    <property type="entry name" value="Tail-specific_protease"/>
</dbReference>
<evidence type="ECO:0000313" key="8">
    <source>
        <dbReference type="Proteomes" id="UP000242502"/>
    </source>
</evidence>
<dbReference type="Pfam" id="PF00595">
    <property type="entry name" value="PDZ"/>
    <property type="match status" value="1"/>
</dbReference>
<dbReference type="Gene3D" id="3.90.226.10">
    <property type="entry name" value="2-enoyl-CoA Hydratase, Chain A, domain 1"/>
    <property type="match status" value="1"/>
</dbReference>
<dbReference type="Proteomes" id="UP000242502">
    <property type="component" value="Unassembled WGS sequence"/>
</dbReference>
<dbReference type="FunFam" id="3.90.226.10:FF:000090">
    <property type="entry name" value="Tail-specific protease"/>
    <property type="match status" value="1"/>
</dbReference>
<dbReference type="InterPro" id="IPR020992">
    <property type="entry name" value="Tail_Prtase_C"/>
</dbReference>
<dbReference type="GO" id="GO:0030288">
    <property type="term" value="C:outer membrane-bounded periplasmic space"/>
    <property type="evidence" value="ECO:0007669"/>
    <property type="project" value="TreeGrafter"/>
</dbReference>
<dbReference type="CDD" id="cd06782">
    <property type="entry name" value="cpPDZ_CPP-like"/>
    <property type="match status" value="1"/>
</dbReference>
<dbReference type="PANTHER" id="PTHR32060:SF22">
    <property type="entry name" value="CARBOXYL-TERMINAL-PROCESSING PEPTIDASE 3, CHLOROPLASTIC"/>
    <property type="match status" value="1"/>
</dbReference>
<organism evidence="7 8">
    <name type="scientific">Candidatus Endobugula sertula</name>
    <name type="common">Bugula neritina bacterial symbiont</name>
    <dbReference type="NCBI Taxonomy" id="62101"/>
    <lineage>
        <taxon>Bacteria</taxon>
        <taxon>Pseudomonadati</taxon>
        <taxon>Pseudomonadota</taxon>
        <taxon>Gammaproteobacteria</taxon>
        <taxon>Cellvibrionales</taxon>
        <taxon>Cellvibrionaceae</taxon>
        <taxon>Candidatus Endobugula</taxon>
    </lineage>
</organism>
<dbReference type="GO" id="GO:0008236">
    <property type="term" value="F:serine-type peptidase activity"/>
    <property type="evidence" value="ECO:0007669"/>
    <property type="project" value="UniProtKB-KW"/>
</dbReference>
<dbReference type="SMART" id="SM00245">
    <property type="entry name" value="TSPc"/>
    <property type="match status" value="1"/>
</dbReference>
<comment type="caution">
    <text evidence="7">The sequence shown here is derived from an EMBL/GenBank/DDBJ whole genome shotgun (WGS) entry which is preliminary data.</text>
</comment>
<dbReference type="Pfam" id="PF03572">
    <property type="entry name" value="Peptidase_S41"/>
    <property type="match status" value="1"/>
</dbReference>
<evidence type="ECO:0000256" key="1">
    <source>
        <dbReference type="ARBA" id="ARBA00009179"/>
    </source>
</evidence>
<dbReference type="PANTHER" id="PTHR32060">
    <property type="entry name" value="TAIL-SPECIFIC PROTEASE"/>
    <property type="match status" value="1"/>
</dbReference>
<feature type="domain" description="PDZ" evidence="6">
    <location>
        <begin position="240"/>
        <end position="310"/>
    </location>
</feature>
<dbReference type="SUPFAM" id="SSF50156">
    <property type="entry name" value="PDZ domain-like"/>
    <property type="match status" value="1"/>
</dbReference>
<keyword evidence="4 5" id="KW-0720">Serine protease</keyword>
<dbReference type="Pfam" id="PF11818">
    <property type="entry name" value="DUF3340"/>
    <property type="match status" value="1"/>
</dbReference>
<dbReference type="InterPro" id="IPR001478">
    <property type="entry name" value="PDZ"/>
</dbReference>
<dbReference type="InterPro" id="IPR040573">
    <property type="entry name" value="TSP_N"/>
</dbReference>
<dbReference type="PROSITE" id="PS50106">
    <property type="entry name" value="PDZ"/>
    <property type="match status" value="1"/>
</dbReference>
<dbReference type="STRING" id="62101.AB835_04840"/>
<dbReference type="InterPro" id="IPR004447">
    <property type="entry name" value="Peptidase_S41A"/>
</dbReference>
<dbReference type="SUPFAM" id="SSF52096">
    <property type="entry name" value="ClpP/crotonase"/>
    <property type="match status" value="1"/>
</dbReference>
<dbReference type="CDD" id="cd07560">
    <property type="entry name" value="Peptidase_S41_CPP"/>
    <property type="match status" value="1"/>
</dbReference>
<evidence type="ECO:0000256" key="2">
    <source>
        <dbReference type="ARBA" id="ARBA00022670"/>
    </source>
</evidence>
<evidence type="ECO:0000313" key="7">
    <source>
        <dbReference type="EMBL" id="ODS24209.1"/>
    </source>
</evidence>
<dbReference type="AlphaFoldDB" id="A0A1D2QRJ4"/>
<reference evidence="7 8" key="1">
    <citation type="journal article" date="2016" name="Appl. Environ. Microbiol.">
        <title>Lack of Overt Genome Reduction in the Bryostatin-Producing Bryozoan Symbiont "Candidatus Endobugula sertula".</title>
        <authorList>
            <person name="Miller I.J."/>
            <person name="Vanee N."/>
            <person name="Fong S.S."/>
            <person name="Lim-Fong G.E."/>
            <person name="Kwan J.C."/>
        </authorList>
    </citation>
    <scope>NUCLEOTIDE SEQUENCE [LARGE SCALE GENOMIC DNA]</scope>
    <source>
        <strain evidence="7">AB1-4</strain>
    </source>
</reference>
<accession>A0A1D2QRJ4</accession>
<keyword evidence="3 5" id="KW-0378">Hydrolase</keyword>
<dbReference type="InterPro" id="IPR036034">
    <property type="entry name" value="PDZ_sf"/>
</dbReference>
<comment type="similarity">
    <text evidence="1 5">Belongs to the peptidase S41A family.</text>
</comment>
<evidence type="ECO:0000256" key="4">
    <source>
        <dbReference type="ARBA" id="ARBA00022825"/>
    </source>
</evidence>
<dbReference type="InterPro" id="IPR029045">
    <property type="entry name" value="ClpP/crotonase-like_dom_sf"/>
</dbReference>
<evidence type="ECO:0000256" key="5">
    <source>
        <dbReference type="RuleBase" id="RU004404"/>
    </source>
</evidence>
<protein>
    <submittedName>
        <fullName evidence="7">Peptidase S41</fullName>
    </submittedName>
</protein>
<sequence length="705" mass="79807">MSVRTMFFGVVQAYLLCSIIDITAPTYALNSKSLSSTPSQRQATREILSALNRRHFVDLDVDDQLSERFLDNYIQRLDPNKSFFIQSDINEFSHFKHRLDDELKKGLNTTGFFIYDRLKQRMDERLTQVINSLERTPLSVDFTIDETLLIDSDEALWPQTIKDADDQWRKRIKAYFLNQKLSGENPDKSRKNLIKRYQNQLDRIQKNNAENIYEIYINSFTELYDPHTSYFSPRTSENFSINMSLSLEGIGAVLQTEDEYTKVVRLVTAGPADKQGELKPADRITGVGQGDDEIVNVVGWHLDEVVNLIRGPKDSIVQLQVLPSGSADSSAYKVVRIKRDKVKLEDQAAQKAVITLTNQNKPFKVGVIDIPAFYLDFEAFRKRDPNYRSTTKDVNRLLNELQLEGVDGIVVDLRDNGGGSLYEATSVTDLFIDKGPVVQIGKDGGQKSSNVSQNNAYYRGPLVILINRLSASASEIFAGAIQDYNRGLIVGSQSFGKGTVQTLTPLKSQGELKMTESKFYRVSGESTQHRGVIPDIAMPEIIDVSEVGESSYDTALPWSKTFPVRHGNYLSLDKFISTLSQLHKKRVNSNPDFIYINERKALINSTNSKKLVHLKEEKRLEEKADIEKKSLSIENKRRKAKGQTIFKTFEELTEYEKKKSEERSANAGTTTIDIKDDAILKEAGYILKDFVDLLLQPSGRVAKTP</sequence>
<proteinExistence type="inferred from homology"/>
<dbReference type="Pfam" id="PF17804">
    <property type="entry name" value="TSP_NTD"/>
    <property type="match status" value="1"/>
</dbReference>
<dbReference type="NCBIfam" id="TIGR00225">
    <property type="entry name" value="prc"/>
    <property type="match status" value="1"/>
</dbReference>
<gene>
    <name evidence="7" type="ORF">AB835_04840</name>
</gene>
<keyword evidence="2 5" id="KW-0645">Protease</keyword>
<dbReference type="EMBL" id="MDLC01000012">
    <property type="protein sequence ID" value="ODS24209.1"/>
    <property type="molecule type" value="Genomic_DNA"/>
</dbReference>
<dbReference type="SMART" id="SM00228">
    <property type="entry name" value="PDZ"/>
    <property type="match status" value="1"/>
</dbReference>
<dbReference type="GO" id="GO:0006508">
    <property type="term" value="P:proteolysis"/>
    <property type="evidence" value="ECO:0007669"/>
    <property type="project" value="UniProtKB-KW"/>
</dbReference>
<evidence type="ECO:0000259" key="6">
    <source>
        <dbReference type="PROSITE" id="PS50106"/>
    </source>
</evidence>
<name>A0A1D2QRJ4_9GAMM</name>
<dbReference type="Gene3D" id="2.30.42.10">
    <property type="match status" value="1"/>
</dbReference>
<dbReference type="Gene3D" id="3.30.750.44">
    <property type="match status" value="1"/>
</dbReference>
<evidence type="ECO:0000256" key="3">
    <source>
        <dbReference type="ARBA" id="ARBA00022801"/>
    </source>
</evidence>